<proteinExistence type="predicted"/>
<gene>
    <name evidence="1" type="ORF">QF035_009321</name>
</gene>
<protein>
    <submittedName>
        <fullName evidence="1">Uncharacterized protein</fullName>
    </submittedName>
</protein>
<evidence type="ECO:0000313" key="1">
    <source>
        <dbReference type="EMBL" id="MDQ1031739.1"/>
    </source>
</evidence>
<sequence>MRKSGGLSSTGEPDLAHKDVMTMSGAGYLGFRQLQALPTDPGALLKKLSGDARNVAASRRTEVVVESLRAGIDDATLLPDLGAAIYRAMAELPGVRVVDHIKDAAGRAGVGLTFEGAPKGYGRVFDSSSLVCLGTTDAALMEVGVADRTGEVPAGSS</sequence>
<comment type="caution">
    <text evidence="1">The sequence shown here is derived from an EMBL/GenBank/DDBJ whole genome shotgun (WGS) entry which is preliminary data.</text>
</comment>
<evidence type="ECO:0000313" key="2">
    <source>
        <dbReference type="Proteomes" id="UP001230328"/>
    </source>
</evidence>
<dbReference type="Proteomes" id="UP001230328">
    <property type="component" value="Unassembled WGS sequence"/>
</dbReference>
<reference evidence="1 2" key="1">
    <citation type="submission" date="2023-07" db="EMBL/GenBank/DDBJ databases">
        <title>Comparative genomics of wheat-associated soil bacteria to identify genetic determinants of phenazine resistance.</title>
        <authorList>
            <person name="Mouncey N."/>
        </authorList>
    </citation>
    <scope>NUCLEOTIDE SEQUENCE [LARGE SCALE GENOMIC DNA]</scope>
    <source>
        <strain evidence="1 2">V2I4</strain>
    </source>
</reference>
<keyword evidence="2" id="KW-1185">Reference proteome</keyword>
<name>A0ABU0T7F1_9ACTN</name>
<dbReference type="EMBL" id="JAUSZI010000002">
    <property type="protein sequence ID" value="MDQ1031739.1"/>
    <property type="molecule type" value="Genomic_DNA"/>
</dbReference>
<organism evidence="1 2">
    <name type="scientific">Streptomyces umbrinus</name>
    <dbReference type="NCBI Taxonomy" id="67370"/>
    <lineage>
        <taxon>Bacteria</taxon>
        <taxon>Bacillati</taxon>
        <taxon>Actinomycetota</taxon>
        <taxon>Actinomycetes</taxon>
        <taxon>Kitasatosporales</taxon>
        <taxon>Streptomycetaceae</taxon>
        <taxon>Streptomyces</taxon>
        <taxon>Streptomyces phaeochromogenes group</taxon>
    </lineage>
</organism>
<accession>A0ABU0T7F1</accession>